<reference evidence="7" key="2">
    <citation type="submission" date="2010-04" db="EMBL/GenBank/DDBJ databases">
        <authorList>
            <person name="Buell R."/>
            <person name="Hamilton J."/>
            <person name="Hostetler J."/>
        </authorList>
    </citation>
    <scope>NUCLEOTIDE SEQUENCE [LARGE SCALE GENOMIC DNA]</scope>
    <source>
        <strain evidence="7">DAOM:BR144</strain>
    </source>
</reference>
<sequence length="627" mass="70484">MEIYGAYRSNVARIRDAITENKTQMRQVNQSLGMFQSGLLCVEREMLPIYKLTERLRETQKNIDLCVQELRKINENFIAAHELSPTLMNGSKFDQDEYVKALQKLLVAIAFLENHKSYEGSTKALDQAKELLAQARKKCKADFVSAVGIISRGSRDENNNNAVVWSAPSKKETAKVAQLLHCLLSSSIDQTELLTEYGKQRFQVVKMILCEESSLVNSIGFHPATEAIGELTKHLKDIEVSISAEKSLAGAIFPNEELSHAAFRYAAYPILDALKSDVDAAFSQITSAPAAAGAGTISGKYQLDPFKLLRLHELFVARVGGFEALISPPLLLRDRKGIGRDDPWVLSKAFTFIVSNVATVAKQKLFGFQFELTDNIGVSDRSLSKDGNVHPVSSYMLSFLRQLCEHTKPLGVLLQHDSNMTPTSFIETVVMQLVKSLQSKSAQFKGRNDLKQLFLANNFGYIANSLPHCAQKSDELQVIEVYIQSEIKPRILELRDNAIAQLVDVSYASFQTFLVEPKEKLVYARGSDLLTLESGRLLKEKFARFNTQLDDIYKTQKHFIVSEPQIRHQIIQAAVDAIIPYYTKFYEKFSKVHFSKKNSAKYLKYTPKAAEQALKELFLGEVVTEQK</sequence>
<feature type="domain" description="Exocyst complex subunit Exo70 C-terminal" evidence="5">
    <location>
        <begin position="379"/>
        <end position="615"/>
    </location>
</feature>
<keyword evidence="4" id="KW-0653">Protein transport</keyword>
<dbReference type="GO" id="GO:0006887">
    <property type="term" value="P:exocytosis"/>
    <property type="evidence" value="ECO:0007669"/>
    <property type="project" value="UniProtKB-KW"/>
</dbReference>
<dbReference type="AlphaFoldDB" id="K3W8A3"/>
<dbReference type="STRING" id="431595.K3W8A3"/>
<dbReference type="Pfam" id="PF03081">
    <property type="entry name" value="Exo70_C"/>
    <property type="match status" value="1"/>
</dbReference>
<accession>K3W8A3</accession>
<evidence type="ECO:0000313" key="7">
    <source>
        <dbReference type="Proteomes" id="UP000019132"/>
    </source>
</evidence>
<dbReference type="GO" id="GO:0000145">
    <property type="term" value="C:exocyst"/>
    <property type="evidence" value="ECO:0007669"/>
    <property type="project" value="InterPro"/>
</dbReference>
<dbReference type="OMA" id="CDQAKPL"/>
<evidence type="ECO:0000256" key="2">
    <source>
        <dbReference type="ARBA" id="ARBA00022448"/>
    </source>
</evidence>
<keyword evidence="7" id="KW-1185">Reference proteome</keyword>
<dbReference type="Gene3D" id="1.20.1280.170">
    <property type="entry name" value="Exocyst complex component Exo70"/>
    <property type="match status" value="1"/>
</dbReference>
<evidence type="ECO:0000313" key="6">
    <source>
        <dbReference type="EnsemblProtists" id="PYU1_T001194"/>
    </source>
</evidence>
<dbReference type="GO" id="GO:0015031">
    <property type="term" value="P:protein transport"/>
    <property type="evidence" value="ECO:0007669"/>
    <property type="project" value="UniProtKB-KW"/>
</dbReference>
<evidence type="ECO:0000256" key="4">
    <source>
        <dbReference type="RuleBase" id="RU365026"/>
    </source>
</evidence>
<dbReference type="EnsemblProtists" id="PYU1_T001194">
    <property type="protein sequence ID" value="PYU1_T001194"/>
    <property type="gene ID" value="PYU1_G001194"/>
</dbReference>
<keyword evidence="2 4" id="KW-0813">Transport</keyword>
<keyword evidence="3 4" id="KW-0268">Exocytosis</keyword>
<dbReference type="InterPro" id="IPR046364">
    <property type="entry name" value="Exo70_C"/>
</dbReference>
<protein>
    <recommendedName>
        <fullName evidence="4">Exocyst subunit Exo70 family protein</fullName>
    </recommendedName>
</protein>
<dbReference type="Proteomes" id="UP000019132">
    <property type="component" value="Unassembled WGS sequence"/>
</dbReference>
<dbReference type="PANTHER" id="PTHR12542:SF41">
    <property type="entry name" value="EXOCYST COMPLEX COMPONENT 7"/>
    <property type="match status" value="1"/>
</dbReference>
<dbReference type="InParanoid" id="K3W8A3"/>
<reference evidence="6" key="3">
    <citation type="submission" date="2015-02" db="UniProtKB">
        <authorList>
            <consortium name="EnsemblProtists"/>
        </authorList>
    </citation>
    <scope>IDENTIFICATION</scope>
    <source>
        <strain evidence="6">DAOM BR144</strain>
    </source>
</reference>
<dbReference type="HOGENOM" id="CLU_031090_0_0_1"/>
<dbReference type="InterPro" id="IPR004140">
    <property type="entry name" value="Exo70"/>
</dbReference>
<dbReference type="SUPFAM" id="SSF74788">
    <property type="entry name" value="Cullin repeat-like"/>
    <property type="match status" value="1"/>
</dbReference>
<dbReference type="GO" id="GO:0005546">
    <property type="term" value="F:phosphatidylinositol-4,5-bisphosphate binding"/>
    <property type="evidence" value="ECO:0007669"/>
    <property type="project" value="InterPro"/>
</dbReference>
<dbReference type="PANTHER" id="PTHR12542">
    <property type="entry name" value="EXOCYST COMPLEX PROTEIN EXO70"/>
    <property type="match status" value="1"/>
</dbReference>
<organism evidence="6 7">
    <name type="scientific">Globisporangium ultimum (strain ATCC 200006 / CBS 805.95 / DAOM BR144)</name>
    <name type="common">Pythium ultimum</name>
    <dbReference type="NCBI Taxonomy" id="431595"/>
    <lineage>
        <taxon>Eukaryota</taxon>
        <taxon>Sar</taxon>
        <taxon>Stramenopiles</taxon>
        <taxon>Oomycota</taxon>
        <taxon>Peronosporomycetes</taxon>
        <taxon>Pythiales</taxon>
        <taxon>Pythiaceae</taxon>
        <taxon>Globisporangium</taxon>
    </lineage>
</organism>
<comment type="similarity">
    <text evidence="1 4">Belongs to the EXO70 family.</text>
</comment>
<dbReference type="EMBL" id="GL376626">
    <property type="status" value="NOT_ANNOTATED_CDS"/>
    <property type="molecule type" value="Genomic_DNA"/>
</dbReference>
<dbReference type="VEuPathDB" id="FungiDB:PYU1_G001194"/>
<comment type="function">
    <text evidence="4">Component of the exocyst complex.</text>
</comment>
<evidence type="ECO:0000259" key="5">
    <source>
        <dbReference type="Pfam" id="PF03081"/>
    </source>
</evidence>
<dbReference type="eggNOG" id="KOG2344">
    <property type="taxonomic scope" value="Eukaryota"/>
</dbReference>
<dbReference type="InterPro" id="IPR016159">
    <property type="entry name" value="Cullin_repeat-like_dom_sf"/>
</dbReference>
<reference evidence="7" key="1">
    <citation type="journal article" date="2010" name="Genome Biol.">
        <title>Genome sequence of the necrotrophic plant pathogen Pythium ultimum reveals original pathogenicity mechanisms and effector repertoire.</title>
        <authorList>
            <person name="Levesque C.A."/>
            <person name="Brouwer H."/>
            <person name="Cano L."/>
            <person name="Hamilton J.P."/>
            <person name="Holt C."/>
            <person name="Huitema E."/>
            <person name="Raffaele S."/>
            <person name="Robideau G.P."/>
            <person name="Thines M."/>
            <person name="Win J."/>
            <person name="Zerillo M.M."/>
            <person name="Beakes G.W."/>
            <person name="Boore J.L."/>
            <person name="Busam D."/>
            <person name="Dumas B."/>
            <person name="Ferriera S."/>
            <person name="Fuerstenberg S.I."/>
            <person name="Gachon C.M."/>
            <person name="Gaulin E."/>
            <person name="Govers F."/>
            <person name="Grenville-Briggs L."/>
            <person name="Horner N."/>
            <person name="Hostetler J."/>
            <person name="Jiang R.H."/>
            <person name="Johnson J."/>
            <person name="Krajaejun T."/>
            <person name="Lin H."/>
            <person name="Meijer H.J."/>
            <person name="Moore B."/>
            <person name="Morris P."/>
            <person name="Phuntmart V."/>
            <person name="Puiu D."/>
            <person name="Shetty J."/>
            <person name="Stajich J.E."/>
            <person name="Tripathy S."/>
            <person name="Wawra S."/>
            <person name="van West P."/>
            <person name="Whitty B.R."/>
            <person name="Coutinho P.M."/>
            <person name="Henrissat B."/>
            <person name="Martin F."/>
            <person name="Thomas P.D."/>
            <person name="Tyler B.M."/>
            <person name="De Vries R.P."/>
            <person name="Kamoun S."/>
            <person name="Yandell M."/>
            <person name="Tisserat N."/>
            <person name="Buell C.R."/>
        </authorList>
    </citation>
    <scope>NUCLEOTIDE SEQUENCE</scope>
    <source>
        <strain evidence="7">DAOM:BR144</strain>
    </source>
</reference>
<proteinExistence type="inferred from homology"/>
<evidence type="ECO:0000256" key="3">
    <source>
        <dbReference type="ARBA" id="ARBA00022483"/>
    </source>
</evidence>
<name>K3W8A3_GLOUD</name>
<evidence type="ECO:0000256" key="1">
    <source>
        <dbReference type="ARBA" id="ARBA00006756"/>
    </source>
</evidence>